<dbReference type="AlphaFoldDB" id="A0A444J465"/>
<accession>A0A444J465</accession>
<dbReference type="EMBL" id="MTKP01000195">
    <property type="protein sequence ID" value="RWX47864.1"/>
    <property type="molecule type" value="Genomic_DNA"/>
</dbReference>
<reference evidence="1 2" key="1">
    <citation type="submission" date="2017-01" db="EMBL/GenBank/DDBJ databases">
        <title>The cable genome- insights into the physiology and evolution of filamentous bacteria capable of sulfide oxidation via long distance electron transfer.</title>
        <authorList>
            <person name="Schreiber L."/>
            <person name="Bjerg J.T."/>
            <person name="Boggild A."/>
            <person name="Van De Vossenberg J."/>
            <person name="Meysman F."/>
            <person name="Nielsen L.P."/>
            <person name="Schramm A."/>
            <person name="Kjeldsen K.U."/>
        </authorList>
    </citation>
    <scope>NUCLEOTIDE SEQUENCE [LARGE SCALE GENOMIC DNA]</scope>
    <source>
        <strain evidence="1">A1</strain>
    </source>
</reference>
<proteinExistence type="predicted"/>
<protein>
    <submittedName>
        <fullName evidence="1">Uncharacterized protein</fullName>
    </submittedName>
</protein>
<evidence type="ECO:0000313" key="1">
    <source>
        <dbReference type="EMBL" id="RWX47864.1"/>
    </source>
</evidence>
<sequence length="97" mass="11152">MAGDPQRQRRSGQGNNGHQRVISLNGEVLFTHDDIKHQTYILEMPVTLLEENTLRVELESKPGTFLTNKVRLCERSEPQSEPFVGQARHYIENIFFG</sequence>
<name>A0A444J465_9BACT</name>
<comment type="caution">
    <text evidence="1">The sequence shown here is derived from an EMBL/GenBank/DDBJ whole genome shotgun (WGS) entry which is preliminary data.</text>
</comment>
<gene>
    <name evidence="1" type="ORF">VT98_11951</name>
</gene>
<keyword evidence="2" id="KW-1185">Reference proteome</keyword>
<evidence type="ECO:0000313" key="2">
    <source>
        <dbReference type="Proteomes" id="UP000288086"/>
    </source>
</evidence>
<dbReference type="Proteomes" id="UP000288086">
    <property type="component" value="Unassembled WGS sequence"/>
</dbReference>
<organism evidence="1 2">
    <name type="scientific">Candidatus Electrothrix communis</name>
    <dbReference type="NCBI Taxonomy" id="1859133"/>
    <lineage>
        <taxon>Bacteria</taxon>
        <taxon>Pseudomonadati</taxon>
        <taxon>Thermodesulfobacteriota</taxon>
        <taxon>Desulfobulbia</taxon>
        <taxon>Desulfobulbales</taxon>
        <taxon>Desulfobulbaceae</taxon>
        <taxon>Candidatus Electrothrix</taxon>
    </lineage>
</organism>